<feature type="transmembrane region" description="Helical" evidence="1">
    <location>
        <begin position="20"/>
        <end position="40"/>
    </location>
</feature>
<dbReference type="InterPro" id="IPR021215">
    <property type="entry name" value="DUF2752"/>
</dbReference>
<name>A0ABU2H6G5_9ACTN</name>
<gene>
    <name evidence="2" type="ORF">RIF23_11225</name>
</gene>
<accession>A0ABU2H6G5</accession>
<keyword evidence="3" id="KW-1185">Reference proteome</keyword>
<organism evidence="2 3">
    <name type="scientific">Lipingzhangella rawalii</name>
    <dbReference type="NCBI Taxonomy" id="2055835"/>
    <lineage>
        <taxon>Bacteria</taxon>
        <taxon>Bacillati</taxon>
        <taxon>Actinomycetota</taxon>
        <taxon>Actinomycetes</taxon>
        <taxon>Streptosporangiales</taxon>
        <taxon>Nocardiopsidaceae</taxon>
        <taxon>Lipingzhangella</taxon>
    </lineage>
</organism>
<dbReference type="Proteomes" id="UP001250214">
    <property type="component" value="Unassembled WGS sequence"/>
</dbReference>
<dbReference type="Pfam" id="PF10825">
    <property type="entry name" value="DUF2752"/>
    <property type="match status" value="1"/>
</dbReference>
<reference evidence="3" key="1">
    <citation type="submission" date="2023-07" db="EMBL/GenBank/DDBJ databases">
        <title>Novel species in the genus Lipingzhangella isolated from Sambhar Salt Lake.</title>
        <authorList>
            <person name="Jiya N."/>
            <person name="Kajale S."/>
            <person name="Sharma A."/>
        </authorList>
    </citation>
    <scope>NUCLEOTIDE SEQUENCE [LARGE SCALE GENOMIC DNA]</scope>
    <source>
        <strain evidence="3">LS1_29</strain>
    </source>
</reference>
<keyword evidence="1" id="KW-0472">Membrane</keyword>
<feature type="transmembrane region" description="Helical" evidence="1">
    <location>
        <begin position="111"/>
        <end position="128"/>
    </location>
</feature>
<protein>
    <submittedName>
        <fullName evidence="2">DUF2752 domain-containing protein</fullName>
    </submittedName>
</protein>
<sequence>MAEWRRPVEIRIERVDRHRILVWIALAGLVLGSAMAVFGLPPVNLHGPAHFLGIMSPTCGGTRSVWAAMSGDLGASWRYNPLGTVLVVGAVGTLVRFAIGVSTGRWVNVRVRSWPVPAVLGGALFLALGIRQQLNVDLLRTPQDEFSLAGPLLNLGVVLVVVAVLGVRYRWAPSTRRV</sequence>
<evidence type="ECO:0000256" key="1">
    <source>
        <dbReference type="SAM" id="Phobius"/>
    </source>
</evidence>
<feature type="transmembrane region" description="Helical" evidence="1">
    <location>
        <begin position="79"/>
        <end position="99"/>
    </location>
</feature>
<comment type="caution">
    <text evidence="2">The sequence shown here is derived from an EMBL/GenBank/DDBJ whole genome shotgun (WGS) entry which is preliminary data.</text>
</comment>
<evidence type="ECO:0000313" key="2">
    <source>
        <dbReference type="EMBL" id="MDS1270873.1"/>
    </source>
</evidence>
<proteinExistence type="predicted"/>
<keyword evidence="1" id="KW-0812">Transmembrane</keyword>
<dbReference type="EMBL" id="JAVLVT010000005">
    <property type="protein sequence ID" value="MDS1270873.1"/>
    <property type="molecule type" value="Genomic_DNA"/>
</dbReference>
<keyword evidence="1" id="KW-1133">Transmembrane helix</keyword>
<evidence type="ECO:0000313" key="3">
    <source>
        <dbReference type="Proteomes" id="UP001250214"/>
    </source>
</evidence>
<feature type="transmembrane region" description="Helical" evidence="1">
    <location>
        <begin position="148"/>
        <end position="167"/>
    </location>
</feature>
<dbReference type="RefSeq" id="WP_310912428.1">
    <property type="nucleotide sequence ID" value="NZ_JAVLVT010000005.1"/>
</dbReference>